<keyword evidence="3" id="KW-1185">Reference proteome</keyword>
<gene>
    <name evidence="2" type="ORF">HA49_06755</name>
</gene>
<name>A0A095UKK6_9GAMM</name>
<keyword evidence="1" id="KW-1133">Transmembrane helix</keyword>
<dbReference type="STRING" id="642227.HA49_06755"/>
<sequence>MAFYNYLATTKYKEIAWSSIYVRVLQHQDVTNELSQRNDDLLGVGLGVNGTSGPQDALKMESKALDSLYINIVSNYGFLGYSLFLFVMGIVFIYLCLINNVFSTLGCLVIFYIVGVEMFTNNTLGAFPTNVYCYSIIVLSLMYPYSKLKFLRR</sequence>
<dbReference type="EMBL" id="JPKR02000004">
    <property type="protein sequence ID" value="KGD74978.1"/>
    <property type="molecule type" value="Genomic_DNA"/>
</dbReference>
<dbReference type="AlphaFoldDB" id="A0A095UKK6"/>
<keyword evidence="1" id="KW-0812">Transmembrane</keyword>
<comment type="caution">
    <text evidence="2">The sequence shown here is derived from an EMBL/GenBank/DDBJ whole genome shotgun (WGS) entry which is preliminary data.</text>
</comment>
<evidence type="ECO:0000313" key="2">
    <source>
        <dbReference type="EMBL" id="KGD74978.1"/>
    </source>
</evidence>
<feature type="transmembrane region" description="Helical" evidence="1">
    <location>
        <begin position="126"/>
        <end position="145"/>
    </location>
</feature>
<evidence type="ECO:0000313" key="3">
    <source>
        <dbReference type="Proteomes" id="UP000029577"/>
    </source>
</evidence>
<dbReference type="Proteomes" id="UP000029577">
    <property type="component" value="Unassembled WGS sequence"/>
</dbReference>
<proteinExistence type="predicted"/>
<organism evidence="2 3">
    <name type="scientific">Tatumella morbirosei</name>
    <dbReference type="NCBI Taxonomy" id="642227"/>
    <lineage>
        <taxon>Bacteria</taxon>
        <taxon>Pseudomonadati</taxon>
        <taxon>Pseudomonadota</taxon>
        <taxon>Gammaproteobacteria</taxon>
        <taxon>Enterobacterales</taxon>
        <taxon>Erwiniaceae</taxon>
        <taxon>Tatumella</taxon>
    </lineage>
</organism>
<feature type="transmembrane region" description="Helical" evidence="1">
    <location>
        <begin position="101"/>
        <end position="120"/>
    </location>
</feature>
<feature type="transmembrane region" description="Helical" evidence="1">
    <location>
        <begin position="68"/>
        <end position="94"/>
    </location>
</feature>
<reference evidence="2" key="1">
    <citation type="submission" date="2014-12" db="EMBL/GenBank/DDBJ databases">
        <title>The draft genome of the Tatumella morbirosei type strain, LMG23360T isolated from pineapple rot.</title>
        <authorList>
            <person name="Smits T.H."/>
            <person name="Palmer M."/>
            <person name="Venter S.N."/>
            <person name="Duffy B."/>
            <person name="Steenkamp E.T."/>
            <person name="Chan W.Y."/>
            <person name="Coutinho T.A."/>
            <person name="Coetzee M.P."/>
            <person name="De Maayer P."/>
        </authorList>
    </citation>
    <scope>NUCLEOTIDE SEQUENCE [LARGE SCALE GENOMIC DNA]</scope>
    <source>
        <strain evidence="2">LMG 23360</strain>
    </source>
</reference>
<protein>
    <submittedName>
        <fullName evidence="2">Uncharacterized protein</fullName>
    </submittedName>
</protein>
<keyword evidence="1" id="KW-0472">Membrane</keyword>
<evidence type="ECO:0000256" key="1">
    <source>
        <dbReference type="SAM" id="Phobius"/>
    </source>
</evidence>
<accession>A0A095UKK6</accession>